<comment type="similarity">
    <text evidence="1 3">Belongs to the TPP enzyme family.</text>
</comment>
<feature type="region of interest" description="Disordered" evidence="4">
    <location>
        <begin position="570"/>
        <end position="603"/>
    </location>
</feature>
<dbReference type="Pfam" id="PF02776">
    <property type="entry name" value="TPP_enzyme_N"/>
    <property type="match status" value="1"/>
</dbReference>
<dbReference type="GO" id="GO:0000287">
    <property type="term" value="F:magnesium ion binding"/>
    <property type="evidence" value="ECO:0007669"/>
    <property type="project" value="InterPro"/>
</dbReference>
<dbReference type="AlphaFoldDB" id="A0A9X2LQ70"/>
<evidence type="ECO:0000259" key="6">
    <source>
        <dbReference type="Pfam" id="PF02775"/>
    </source>
</evidence>
<feature type="domain" description="Thiamine pyrophosphate enzyme central" evidence="5">
    <location>
        <begin position="192"/>
        <end position="329"/>
    </location>
</feature>
<sequence>MTTMPAMHAVVHILKDEGVDVAFGCPGAAILPLYQALETVGGIEHLIVRHEAGATHMADGWARTNGRPGVAIATSGPGGTNFVTGLYTAFADSVPMVCVTGQAVSAKLHQEAFQAVDIVEIVRPVTKRAVQVKEAAQIPWAFREAFRTAREGRPGPVLIDIPVDVARRRIRYDPALDTRLPVPVVAPHPPRVEAALDLLLAAERPLVLAGGGVILSGAADELRELVEYLGVPFQVTLMGKGAVEDDHALHMGTTGIQTSQRYANASFLESDFVLAVGARFGDRHTGADLSVYRGRRSFVHVDVDPSQLGKVFEPDLGIVSDAKLFLAALLAAAKARRAAGAGDGAGDGAGHGRGAQRGAWAARCRELKRTLTRREDFATVPVKAPRVYKEINEIFGADTWFVTAIGLYQIWGGQHQKAHRPRHYQVCGQAGPLGWEVPAAIGVKKALQGMGRGAEEVVGVVGDYGFQFTVEELAVAAQYDVPFVLIMLNNTYLGLIRQASAGYGMNYQVDVHYDETGTDHVKLMEAYGCSGRRVTDPGEIRPAIEWARKEAVATSRPVLVEIMIEREADTPHGPDIDAVRESEPVPERRRTTGAGALALGGDA</sequence>
<dbReference type="NCBIfam" id="NF008431">
    <property type="entry name" value="PRK11269.1"/>
    <property type="match status" value="1"/>
</dbReference>
<feature type="domain" description="Thiamine pyrophosphate enzyme TPP-binding" evidence="6">
    <location>
        <begin position="405"/>
        <end position="562"/>
    </location>
</feature>
<dbReference type="Pfam" id="PF00205">
    <property type="entry name" value="TPP_enzyme_M"/>
    <property type="match status" value="1"/>
</dbReference>
<evidence type="ECO:0000313" key="8">
    <source>
        <dbReference type="EMBL" id="MCQ8775102.1"/>
    </source>
</evidence>
<dbReference type="EMBL" id="JANIID010000070">
    <property type="protein sequence ID" value="MCQ8775102.1"/>
    <property type="molecule type" value="Genomic_DNA"/>
</dbReference>
<feature type="compositionally biased region" description="Basic and acidic residues" evidence="4">
    <location>
        <begin position="570"/>
        <end position="590"/>
    </location>
</feature>
<dbReference type="GO" id="GO:0009028">
    <property type="term" value="F:tartronate-semialdehyde synthase activity"/>
    <property type="evidence" value="ECO:0007669"/>
    <property type="project" value="UniProtKB-EC"/>
</dbReference>
<dbReference type="InterPro" id="IPR029061">
    <property type="entry name" value="THDP-binding"/>
</dbReference>
<comment type="caution">
    <text evidence="8">The sequence shown here is derived from an EMBL/GenBank/DDBJ whole genome shotgun (WGS) entry which is preliminary data.</text>
</comment>
<dbReference type="InterPro" id="IPR011766">
    <property type="entry name" value="TPP_enzyme_TPP-bd"/>
</dbReference>
<evidence type="ECO:0000256" key="2">
    <source>
        <dbReference type="ARBA" id="ARBA00023052"/>
    </source>
</evidence>
<evidence type="ECO:0000256" key="4">
    <source>
        <dbReference type="SAM" id="MobiDB-lite"/>
    </source>
</evidence>
<dbReference type="GO" id="GO:0030976">
    <property type="term" value="F:thiamine pyrophosphate binding"/>
    <property type="evidence" value="ECO:0007669"/>
    <property type="project" value="InterPro"/>
</dbReference>
<dbReference type="RefSeq" id="WP_168095990.1">
    <property type="nucleotide sequence ID" value="NZ_JAATER010000534.1"/>
</dbReference>
<keyword evidence="2 3" id="KW-0786">Thiamine pyrophosphate</keyword>
<dbReference type="SUPFAM" id="SSF52467">
    <property type="entry name" value="DHS-like NAD/FAD-binding domain"/>
    <property type="match status" value="1"/>
</dbReference>
<dbReference type="FunFam" id="3.40.50.970:FF:000007">
    <property type="entry name" value="Acetolactate synthase"/>
    <property type="match status" value="1"/>
</dbReference>
<dbReference type="InterPro" id="IPR029035">
    <property type="entry name" value="DHS-like_NAD/FAD-binding_dom"/>
</dbReference>
<name>A0A9X2LQ70_9ACTN</name>
<keyword evidence="9" id="KW-1185">Reference proteome</keyword>
<dbReference type="InterPro" id="IPR045229">
    <property type="entry name" value="TPP_enz"/>
</dbReference>
<evidence type="ECO:0000256" key="3">
    <source>
        <dbReference type="RuleBase" id="RU362132"/>
    </source>
</evidence>
<dbReference type="Gene3D" id="3.40.50.970">
    <property type="match status" value="2"/>
</dbReference>
<dbReference type="EC" id="4.1.1.47" evidence="8"/>
<dbReference type="InterPro" id="IPR012000">
    <property type="entry name" value="Thiamin_PyroP_enz_cen_dom"/>
</dbReference>
<dbReference type="CDD" id="cd07035">
    <property type="entry name" value="TPP_PYR_POX_like"/>
    <property type="match status" value="1"/>
</dbReference>
<protein>
    <submittedName>
        <fullName evidence="8">Glyoxylate carboligase</fullName>
        <ecNumber evidence="8">4.1.1.47</ecNumber>
    </submittedName>
</protein>
<dbReference type="SUPFAM" id="SSF52518">
    <property type="entry name" value="Thiamin diphosphate-binding fold (THDP-binding)"/>
    <property type="match status" value="2"/>
</dbReference>
<evidence type="ECO:0000259" key="7">
    <source>
        <dbReference type="Pfam" id="PF02776"/>
    </source>
</evidence>
<keyword evidence="8" id="KW-0456">Lyase</keyword>
<dbReference type="GO" id="GO:0009097">
    <property type="term" value="P:isoleucine biosynthetic process"/>
    <property type="evidence" value="ECO:0007669"/>
    <property type="project" value="TreeGrafter"/>
</dbReference>
<dbReference type="PANTHER" id="PTHR18968">
    <property type="entry name" value="THIAMINE PYROPHOSPHATE ENZYMES"/>
    <property type="match status" value="1"/>
</dbReference>
<feature type="domain" description="Thiamine pyrophosphate enzyme N-terminal TPP-binding" evidence="7">
    <location>
        <begin position="6"/>
        <end position="120"/>
    </location>
</feature>
<dbReference type="GO" id="GO:0050660">
    <property type="term" value="F:flavin adenine dinucleotide binding"/>
    <property type="evidence" value="ECO:0007669"/>
    <property type="project" value="TreeGrafter"/>
</dbReference>
<evidence type="ECO:0000256" key="1">
    <source>
        <dbReference type="ARBA" id="ARBA00007812"/>
    </source>
</evidence>
<evidence type="ECO:0000313" key="9">
    <source>
        <dbReference type="Proteomes" id="UP001142374"/>
    </source>
</evidence>
<organism evidence="8 9">
    <name type="scientific">Streptomyces telluris</name>
    <dbReference type="NCBI Taxonomy" id="2720021"/>
    <lineage>
        <taxon>Bacteria</taxon>
        <taxon>Bacillati</taxon>
        <taxon>Actinomycetota</taxon>
        <taxon>Actinomycetes</taxon>
        <taxon>Kitasatosporales</taxon>
        <taxon>Streptomycetaceae</taxon>
        <taxon>Streptomyces</taxon>
    </lineage>
</organism>
<dbReference type="GO" id="GO:0009099">
    <property type="term" value="P:L-valine biosynthetic process"/>
    <property type="evidence" value="ECO:0007669"/>
    <property type="project" value="TreeGrafter"/>
</dbReference>
<dbReference type="Gene3D" id="3.40.50.1220">
    <property type="entry name" value="TPP-binding domain"/>
    <property type="match status" value="1"/>
</dbReference>
<dbReference type="InterPro" id="IPR012001">
    <property type="entry name" value="Thiamin_PyroP_enz_TPP-bd_dom"/>
</dbReference>
<accession>A0A9X2LQ70</accession>
<proteinExistence type="inferred from homology"/>
<dbReference type="Pfam" id="PF02775">
    <property type="entry name" value="TPP_enzyme_C"/>
    <property type="match status" value="1"/>
</dbReference>
<gene>
    <name evidence="8" type="primary">gcl</name>
    <name evidence="8" type="ORF">NQU55_35910</name>
</gene>
<evidence type="ECO:0000259" key="5">
    <source>
        <dbReference type="Pfam" id="PF00205"/>
    </source>
</evidence>
<reference evidence="8" key="1">
    <citation type="submission" date="2022-06" db="EMBL/GenBank/DDBJ databases">
        <title>WGS of actinobacteria.</title>
        <authorList>
            <person name="Thawai C."/>
        </authorList>
    </citation>
    <scope>NUCLEOTIDE SEQUENCE</scope>
    <source>
        <strain evidence="8">AA8</strain>
    </source>
</reference>
<dbReference type="PANTHER" id="PTHR18968:SF14">
    <property type="entry name" value="GLYOXYLATE CARBOLIGASE"/>
    <property type="match status" value="1"/>
</dbReference>
<dbReference type="Proteomes" id="UP001142374">
    <property type="component" value="Unassembled WGS sequence"/>
</dbReference>
<dbReference type="GO" id="GO:0005948">
    <property type="term" value="C:acetolactate synthase complex"/>
    <property type="evidence" value="ECO:0007669"/>
    <property type="project" value="TreeGrafter"/>
</dbReference>
<feature type="compositionally biased region" description="Low complexity" evidence="4">
    <location>
        <begin position="592"/>
        <end position="603"/>
    </location>
</feature>